<feature type="compositionally biased region" description="Polar residues" evidence="1">
    <location>
        <begin position="146"/>
        <end position="158"/>
    </location>
</feature>
<evidence type="ECO:0000313" key="2">
    <source>
        <dbReference type="EMBL" id="KAJ4446724.1"/>
    </source>
</evidence>
<reference evidence="2 3" key="1">
    <citation type="journal article" date="2022" name="Allergy">
        <title>Genome assembly and annotation of Periplaneta americana reveal a comprehensive cockroach allergen profile.</title>
        <authorList>
            <person name="Wang L."/>
            <person name="Xiong Q."/>
            <person name="Saelim N."/>
            <person name="Wang L."/>
            <person name="Nong W."/>
            <person name="Wan A.T."/>
            <person name="Shi M."/>
            <person name="Liu X."/>
            <person name="Cao Q."/>
            <person name="Hui J.H.L."/>
            <person name="Sookrung N."/>
            <person name="Leung T.F."/>
            <person name="Tungtrongchitr A."/>
            <person name="Tsui S.K.W."/>
        </authorList>
    </citation>
    <scope>NUCLEOTIDE SEQUENCE [LARGE SCALE GENOMIC DNA]</scope>
    <source>
        <strain evidence="2">PWHHKU_190912</strain>
    </source>
</reference>
<dbReference type="Proteomes" id="UP001148838">
    <property type="component" value="Unassembled WGS sequence"/>
</dbReference>
<proteinExistence type="predicted"/>
<comment type="caution">
    <text evidence="2">The sequence shown here is derived from an EMBL/GenBank/DDBJ whole genome shotgun (WGS) entry which is preliminary data.</text>
</comment>
<accession>A0ABQ8TJD1</accession>
<keyword evidence="3" id="KW-1185">Reference proteome</keyword>
<gene>
    <name evidence="2" type="ORF">ANN_13421</name>
</gene>
<protein>
    <submittedName>
        <fullName evidence="2">Uncharacterized protein</fullName>
    </submittedName>
</protein>
<feature type="region of interest" description="Disordered" evidence="1">
    <location>
        <begin position="83"/>
        <end position="162"/>
    </location>
</feature>
<evidence type="ECO:0000256" key="1">
    <source>
        <dbReference type="SAM" id="MobiDB-lite"/>
    </source>
</evidence>
<sequence length="261" mass="29850">MAGLCEGGNEPPGSLKSSKALLKIVFLQKPRNIDDQRVKITQAFQQITPLVLQRTWAVLDHRFEFCRVRNGGHVEDLFIEPDLRKDDSSCDPDDNADNSKSDHQSEAPEVSNHHLEPPYDPETHHDEDLSINEKSSYHQCDPQEKNIGSTPVSRIKGSTSEKEGHVFSMNKLAEKHKEFNKSSFIVFKDDVKAFERVVRCKLWEIMENKGFPRHLIKAARSLHTDTKIQMECSETRNTCPITITQVVTGMRTLSNIFYPLY</sequence>
<evidence type="ECO:0000313" key="3">
    <source>
        <dbReference type="Proteomes" id="UP001148838"/>
    </source>
</evidence>
<feature type="compositionally biased region" description="Basic and acidic residues" evidence="1">
    <location>
        <begin position="97"/>
        <end position="128"/>
    </location>
</feature>
<organism evidence="2 3">
    <name type="scientific">Periplaneta americana</name>
    <name type="common">American cockroach</name>
    <name type="synonym">Blatta americana</name>
    <dbReference type="NCBI Taxonomy" id="6978"/>
    <lineage>
        <taxon>Eukaryota</taxon>
        <taxon>Metazoa</taxon>
        <taxon>Ecdysozoa</taxon>
        <taxon>Arthropoda</taxon>
        <taxon>Hexapoda</taxon>
        <taxon>Insecta</taxon>
        <taxon>Pterygota</taxon>
        <taxon>Neoptera</taxon>
        <taxon>Polyneoptera</taxon>
        <taxon>Dictyoptera</taxon>
        <taxon>Blattodea</taxon>
        <taxon>Blattoidea</taxon>
        <taxon>Blattidae</taxon>
        <taxon>Blattinae</taxon>
        <taxon>Periplaneta</taxon>
    </lineage>
</organism>
<dbReference type="EMBL" id="JAJSOF020000009">
    <property type="protein sequence ID" value="KAJ4446724.1"/>
    <property type="molecule type" value="Genomic_DNA"/>
</dbReference>
<name>A0ABQ8TJD1_PERAM</name>